<keyword evidence="2" id="KW-0812">Transmembrane</keyword>
<evidence type="ECO:0000256" key="1">
    <source>
        <dbReference type="SAM" id="Coils"/>
    </source>
</evidence>
<reference evidence="3 4" key="1">
    <citation type="journal article" name="Sci. Rep.">
        <title>Telomere-to-telomere assembled and centromere annotated genomes of the two main subspecies of the button mushroom Agaricus bisporus reveal especially polymorphic chromosome ends.</title>
        <authorList>
            <person name="Sonnenberg A.S.M."/>
            <person name="Sedaghat-Telgerd N."/>
            <person name="Lavrijssen B."/>
            <person name="Ohm R.A."/>
            <person name="Hendrickx P.M."/>
            <person name="Scholtmeijer K."/>
            <person name="Baars J.J.P."/>
            <person name="van Peer A."/>
        </authorList>
    </citation>
    <scope>NUCLEOTIDE SEQUENCE [LARGE SCALE GENOMIC DNA]</scope>
    <source>
        <strain evidence="3 4">H119_p4</strain>
    </source>
</reference>
<evidence type="ECO:0000313" key="4">
    <source>
        <dbReference type="Proteomes" id="UP000629468"/>
    </source>
</evidence>
<organism evidence="3 4">
    <name type="scientific">Agaricus bisporus var. burnettii</name>
    <dbReference type="NCBI Taxonomy" id="192524"/>
    <lineage>
        <taxon>Eukaryota</taxon>
        <taxon>Fungi</taxon>
        <taxon>Dikarya</taxon>
        <taxon>Basidiomycota</taxon>
        <taxon>Agaricomycotina</taxon>
        <taxon>Agaricomycetes</taxon>
        <taxon>Agaricomycetidae</taxon>
        <taxon>Agaricales</taxon>
        <taxon>Agaricineae</taxon>
        <taxon>Agaricaceae</taxon>
        <taxon>Agaricus</taxon>
    </lineage>
</organism>
<dbReference type="Proteomes" id="UP000629468">
    <property type="component" value="Unassembled WGS sequence"/>
</dbReference>
<sequence>MATDAPPTSIDWNSPSEEDIIKEQEEMTKYLEKPDTLEEFTEACKNIGQTAVAIDGDFKRVKTGFAKLVEKYGKDFPDVEKVYVPKWDGFMARWNGSTGILWSSRTLAANTAATLTDYGLNLGLVADIKTQDDLKGAQIELKDYVDKHPISVATEVADGFKSLQSDIQDFSKDFTAYLEEQKQKLSQDAKTYEDLIKDYEGQIVDLNKKIKTAAIILGCTFVFGILSAIPAGFLGEYVTERNKVQAKLDQAKSDLAGTIDKQVALAAMQVDFEKLKPDIDDICHKLGVFATIWAFAIEQSTEINTALNEGIQVLTYKKFQAKLNFLIAQIKPLREGMRIYAIQITPPKTSSNVE</sequence>
<gene>
    <name evidence="3" type="ORF">Agabi119p4_9343</name>
</gene>
<keyword evidence="1" id="KW-0175">Coiled coil</keyword>
<accession>A0A8H7EWR5</accession>
<name>A0A8H7EWR5_AGABI</name>
<evidence type="ECO:0000256" key="2">
    <source>
        <dbReference type="SAM" id="Phobius"/>
    </source>
</evidence>
<dbReference type="AlphaFoldDB" id="A0A8H7EWR5"/>
<protein>
    <submittedName>
        <fullName evidence="3">Uncharacterized protein</fullName>
    </submittedName>
</protein>
<evidence type="ECO:0000313" key="3">
    <source>
        <dbReference type="EMBL" id="KAF7761351.1"/>
    </source>
</evidence>
<dbReference type="SUPFAM" id="SSF58100">
    <property type="entry name" value="Bacterial hemolysins"/>
    <property type="match status" value="1"/>
</dbReference>
<keyword evidence="2" id="KW-1133">Transmembrane helix</keyword>
<feature type="coiled-coil region" evidence="1">
    <location>
        <begin position="178"/>
        <end position="209"/>
    </location>
</feature>
<dbReference type="OMA" id="EGMRIYA"/>
<keyword evidence="2" id="KW-0472">Membrane</keyword>
<feature type="transmembrane region" description="Helical" evidence="2">
    <location>
        <begin position="213"/>
        <end position="234"/>
    </location>
</feature>
<dbReference type="Gene3D" id="1.20.1170.10">
    <property type="match status" value="1"/>
</dbReference>
<proteinExistence type="predicted"/>
<comment type="caution">
    <text evidence="3">The sequence shown here is derived from an EMBL/GenBank/DDBJ whole genome shotgun (WGS) entry which is preliminary data.</text>
</comment>
<dbReference type="EMBL" id="JABXXO010000013">
    <property type="protein sequence ID" value="KAF7761351.1"/>
    <property type="molecule type" value="Genomic_DNA"/>
</dbReference>